<dbReference type="InterPro" id="IPR023120">
    <property type="entry name" value="WHTH_transcript_rep_HrcA_IDD"/>
</dbReference>
<dbReference type="Gene3D" id="3.30.390.60">
    <property type="entry name" value="Heat-inducible transcription repressor hrca homolog, domain 3"/>
    <property type="match status" value="1"/>
</dbReference>
<evidence type="ECO:0000256" key="2">
    <source>
        <dbReference type="ARBA" id="ARBA00023015"/>
    </source>
</evidence>
<keyword evidence="4 5" id="KW-0804">Transcription</keyword>
<dbReference type="Pfam" id="PF01628">
    <property type="entry name" value="HrcA"/>
    <property type="match status" value="1"/>
</dbReference>
<dbReference type="InterPro" id="IPR036388">
    <property type="entry name" value="WH-like_DNA-bd_sf"/>
</dbReference>
<dbReference type="InterPro" id="IPR021153">
    <property type="entry name" value="HrcA_C"/>
</dbReference>
<evidence type="ECO:0000256" key="3">
    <source>
        <dbReference type="ARBA" id="ARBA00023016"/>
    </source>
</evidence>
<dbReference type="Gene3D" id="1.10.10.10">
    <property type="entry name" value="Winged helix-like DNA-binding domain superfamily/Winged helix DNA-binding domain"/>
    <property type="match status" value="1"/>
</dbReference>
<dbReference type="InterPro" id="IPR005104">
    <property type="entry name" value="WHTH_HrcA_DNA-bd"/>
</dbReference>
<evidence type="ECO:0000256" key="5">
    <source>
        <dbReference type="HAMAP-Rule" id="MF_00081"/>
    </source>
</evidence>
<name>A0A4P6YVT0_9LACO</name>
<dbReference type="RefSeq" id="WP_133363940.1">
    <property type="nucleotide sequence ID" value="NZ_CP037940.1"/>
</dbReference>
<dbReference type="InterPro" id="IPR002571">
    <property type="entry name" value="HrcA"/>
</dbReference>
<keyword evidence="9" id="KW-1185">Reference proteome</keyword>
<dbReference type="EMBL" id="CP037940">
    <property type="protein sequence ID" value="QBO36863.1"/>
    <property type="molecule type" value="Genomic_DNA"/>
</dbReference>
<sequence>MLTDRQKLILKAIVRSYTDTGHAVGSKALVESLPISVSSATIRNEMATLEETGLIQKEHTSSGRIPSVAGYRYYVDHLNDIDLSVGQQELSLIRDSMVGNYAKVDEIIAQSTNMLSQLTSFTALAVKPEAIDAKLSGFRLVPLGNHQVMAILVTDDGDVESQQFSVPREVSGDQLEAIVRLVNDRLVGQPLQTVIHRLATDIPMLVGQYLQSPSGFLHTFGQVLDRAASDQFFVGGRLNLLDFSRVDDSDTIKDLYQLLNNKADMHDVMGGSDANKPVSVRIGDEISNDLLKNYSLLTANYDVGDHGKGMIAILGPTRMPYSRTIGLLGAFRQELTNKLLNYYQFFDE</sequence>
<reference evidence="9" key="1">
    <citation type="submission" date="2019-03" db="EMBL/GenBank/DDBJ databases">
        <title>Weissella sp. 26KH-42 Genome sequencing.</title>
        <authorList>
            <person name="Heo J."/>
            <person name="Kim S.-J."/>
            <person name="Kim J.-S."/>
            <person name="Hong S.-B."/>
            <person name="Kwon S.-W."/>
        </authorList>
    </citation>
    <scope>NUCLEOTIDE SEQUENCE [LARGE SCALE GENOMIC DNA]</scope>
    <source>
        <strain evidence="9">26KH-42</strain>
    </source>
</reference>
<dbReference type="InterPro" id="IPR036390">
    <property type="entry name" value="WH_DNA-bd_sf"/>
</dbReference>
<dbReference type="PANTHER" id="PTHR34824:SF1">
    <property type="entry name" value="HEAT-INDUCIBLE TRANSCRIPTION REPRESSOR HRCA"/>
    <property type="match status" value="1"/>
</dbReference>
<gene>
    <name evidence="5 8" type="primary">hrcA</name>
    <name evidence="8" type="ORF">EQG49_10615</name>
</gene>
<keyword evidence="1 5" id="KW-0678">Repressor</keyword>
<dbReference type="Pfam" id="PF03444">
    <property type="entry name" value="WHD_HrcA"/>
    <property type="match status" value="1"/>
</dbReference>
<dbReference type="Proteomes" id="UP000292886">
    <property type="component" value="Chromosome"/>
</dbReference>
<proteinExistence type="inferred from homology"/>
<evidence type="ECO:0000256" key="1">
    <source>
        <dbReference type="ARBA" id="ARBA00022491"/>
    </source>
</evidence>
<protein>
    <recommendedName>
        <fullName evidence="5">Heat-inducible transcription repressor HrcA</fullName>
    </recommendedName>
</protein>
<feature type="domain" description="Heat-inducible transcription repressor HrcA C-terminal" evidence="6">
    <location>
        <begin position="105"/>
        <end position="325"/>
    </location>
</feature>
<evidence type="ECO:0000259" key="7">
    <source>
        <dbReference type="Pfam" id="PF03444"/>
    </source>
</evidence>
<dbReference type="PANTHER" id="PTHR34824">
    <property type="entry name" value="HEAT-INDUCIBLE TRANSCRIPTION REPRESSOR HRCA"/>
    <property type="match status" value="1"/>
</dbReference>
<dbReference type="SUPFAM" id="SSF55781">
    <property type="entry name" value="GAF domain-like"/>
    <property type="match status" value="1"/>
</dbReference>
<dbReference type="OrthoDB" id="9783139at2"/>
<feature type="domain" description="Winged helix-turn-helix transcription repressor HrcA DNA-binding" evidence="7">
    <location>
        <begin position="1"/>
        <end position="71"/>
    </location>
</feature>
<dbReference type="HAMAP" id="MF_00081">
    <property type="entry name" value="HrcA"/>
    <property type="match status" value="1"/>
</dbReference>
<accession>A0A4P6YVT0</accession>
<dbReference type="Gene3D" id="3.30.450.40">
    <property type="match status" value="1"/>
</dbReference>
<dbReference type="SUPFAM" id="SSF46785">
    <property type="entry name" value="Winged helix' DNA-binding domain"/>
    <property type="match status" value="1"/>
</dbReference>
<dbReference type="AlphaFoldDB" id="A0A4P6YVT0"/>
<dbReference type="GO" id="GO:0045892">
    <property type="term" value="P:negative regulation of DNA-templated transcription"/>
    <property type="evidence" value="ECO:0007669"/>
    <property type="project" value="UniProtKB-UniRule"/>
</dbReference>
<evidence type="ECO:0000313" key="9">
    <source>
        <dbReference type="Proteomes" id="UP000292886"/>
    </source>
</evidence>
<evidence type="ECO:0000259" key="6">
    <source>
        <dbReference type="Pfam" id="PF01628"/>
    </source>
</evidence>
<evidence type="ECO:0000256" key="4">
    <source>
        <dbReference type="ARBA" id="ARBA00023163"/>
    </source>
</evidence>
<keyword evidence="3 5" id="KW-0346">Stress response</keyword>
<keyword evidence="2 5" id="KW-0805">Transcription regulation</keyword>
<comment type="function">
    <text evidence="5">Negative regulator of class I heat shock genes (grpE-dnaK-dnaJ and groELS operons). Prevents heat-shock induction of these operons.</text>
</comment>
<dbReference type="KEGG" id="wei:EQG49_10615"/>
<dbReference type="GO" id="GO:0003677">
    <property type="term" value="F:DNA binding"/>
    <property type="evidence" value="ECO:0007669"/>
    <property type="project" value="InterPro"/>
</dbReference>
<comment type="similarity">
    <text evidence="5">Belongs to the HrcA family.</text>
</comment>
<dbReference type="PIRSF" id="PIRSF005485">
    <property type="entry name" value="HrcA"/>
    <property type="match status" value="1"/>
</dbReference>
<organism evidence="8 9">
    <name type="scientific">Periweissella cryptocerci</name>
    <dbReference type="NCBI Taxonomy" id="2506420"/>
    <lineage>
        <taxon>Bacteria</taxon>
        <taxon>Bacillati</taxon>
        <taxon>Bacillota</taxon>
        <taxon>Bacilli</taxon>
        <taxon>Lactobacillales</taxon>
        <taxon>Lactobacillaceae</taxon>
        <taxon>Periweissella</taxon>
    </lineage>
</organism>
<dbReference type="NCBIfam" id="TIGR00331">
    <property type="entry name" value="hrcA"/>
    <property type="match status" value="1"/>
</dbReference>
<evidence type="ECO:0000313" key="8">
    <source>
        <dbReference type="EMBL" id="QBO36863.1"/>
    </source>
</evidence>
<dbReference type="InterPro" id="IPR029016">
    <property type="entry name" value="GAF-like_dom_sf"/>
</dbReference>